<keyword evidence="2" id="KW-1185">Reference proteome</keyword>
<accession>A0A3M7MHK0</accession>
<gene>
    <name evidence="1" type="ORF">GMOD_00004825</name>
</gene>
<dbReference type="EMBL" id="KE747843">
    <property type="protein sequence ID" value="RMZ74005.1"/>
    <property type="molecule type" value="Genomic_DNA"/>
</dbReference>
<dbReference type="AlphaFoldDB" id="A0A3M7MHK0"/>
<dbReference type="OrthoDB" id="10256055at2759"/>
<dbReference type="Proteomes" id="UP000265663">
    <property type="component" value="Unassembled WGS sequence"/>
</dbReference>
<protein>
    <submittedName>
        <fullName evidence="1">Ubiquitin-conjugating enzyme e2</fullName>
    </submittedName>
</protein>
<proteinExistence type="predicted"/>
<evidence type="ECO:0000313" key="1">
    <source>
        <dbReference type="EMBL" id="RMZ74005.1"/>
    </source>
</evidence>
<sequence length="353" mass="38731">MDQPSTATGPCALALSQGAVTFDPEKHLVFKDMPKITTMEEIGLPKDLGVSPVAVTGAFPLFSLEAINMMRSEILAPKVQQDYNFSSNIAASQLRGYARDQAPFTYAAWTHPDTIAIVSKLAGIDLVPWGDYEIAHINLSSKTVAQVEAELKAINQSGNEGSAEDIVVPGQDKPIVGWHTDSYPFVCVLMMSDVSGMVGGETALRTADNQVLKVRGPSQGCAAILQGRYITHQAVRALGAKERITAVTSWRPRSPFVRDDSVLRTVRGVSNLNELYYDFGEYRLEILAARVRQAAEEMRTRRSQGEKFDTRSHKALLEELSAFVQHTKAELVEEEQVQKGAIEEVDLPDAPIE</sequence>
<dbReference type="PANTHER" id="PTHR41677">
    <property type="entry name" value="YALI0B19030P"/>
    <property type="match status" value="1"/>
</dbReference>
<organism evidence="1 2">
    <name type="scientific">Pyrenophora seminiperda CCB06</name>
    <dbReference type="NCBI Taxonomy" id="1302712"/>
    <lineage>
        <taxon>Eukaryota</taxon>
        <taxon>Fungi</taxon>
        <taxon>Dikarya</taxon>
        <taxon>Ascomycota</taxon>
        <taxon>Pezizomycotina</taxon>
        <taxon>Dothideomycetes</taxon>
        <taxon>Pleosporomycetidae</taxon>
        <taxon>Pleosporales</taxon>
        <taxon>Pleosporineae</taxon>
        <taxon>Pleosporaceae</taxon>
        <taxon>Pyrenophora</taxon>
    </lineage>
</organism>
<name>A0A3M7MHK0_9PLEO</name>
<dbReference type="PANTHER" id="PTHR41677:SF1">
    <property type="entry name" value="FE2OG DIOXYGENASE DOMAIN-CONTAINING PROTEIN"/>
    <property type="match status" value="1"/>
</dbReference>
<reference evidence="1 2" key="1">
    <citation type="journal article" date="2014" name="PLoS ONE">
        <title>De novo Genome Assembly of the Fungal Plant Pathogen Pyrenophora semeniperda.</title>
        <authorList>
            <person name="Soliai M.M."/>
            <person name="Meyer S.E."/>
            <person name="Udall J.A."/>
            <person name="Elzinga D.E."/>
            <person name="Hermansen R.A."/>
            <person name="Bodily P.M."/>
            <person name="Hart A.A."/>
            <person name="Coleman C.E."/>
        </authorList>
    </citation>
    <scope>NUCLEOTIDE SEQUENCE [LARGE SCALE GENOMIC DNA]</scope>
    <source>
        <strain evidence="1 2">CCB06</strain>
        <tissue evidence="1">Mycelium</tissue>
    </source>
</reference>
<evidence type="ECO:0000313" key="2">
    <source>
        <dbReference type="Proteomes" id="UP000265663"/>
    </source>
</evidence>